<dbReference type="SMART" id="SM00355">
    <property type="entry name" value="ZnF_C2H2"/>
    <property type="match status" value="4"/>
</dbReference>
<keyword evidence="1" id="KW-0863">Zinc-finger</keyword>
<dbReference type="PANTHER" id="PTHR31681">
    <property type="entry name" value="C2H2-LIKE ZINC FINGER PROTEIN"/>
    <property type="match status" value="1"/>
</dbReference>
<evidence type="ECO:0000313" key="4">
    <source>
        <dbReference type="Proteomes" id="UP000886520"/>
    </source>
</evidence>
<protein>
    <recommendedName>
        <fullName evidence="2">C2H2-type domain-containing protein</fullName>
    </recommendedName>
</protein>
<dbReference type="GO" id="GO:0003950">
    <property type="term" value="F:NAD+ poly-ADP-ribosyltransferase activity"/>
    <property type="evidence" value="ECO:0007669"/>
    <property type="project" value="InterPro"/>
</dbReference>
<feature type="domain" description="C2H2-type" evidence="2">
    <location>
        <begin position="66"/>
        <end position="89"/>
    </location>
</feature>
<dbReference type="Pfam" id="PF00096">
    <property type="entry name" value="zf-C2H2"/>
    <property type="match status" value="1"/>
</dbReference>
<sequence length="446" mass="50353">MAMAACSTFACRHPTCHLTFDTHASMLQHYLDFSHAAGGTTHTIQHEHTAEKTADEADHVDPPEFYPCDLCPRYFKSASALCDHLRAFHLTTPDLLPPVPIAPASLLPHQLPIPDVACNDCGGTFKTTDALHQHQWATPYHTHVAASRNPNLGTRARICSQCHTKLPSPEDLDQHFVEQHPLSEVSKQEHDEGTWHTVEGRFRVAWTKPTIQLYNVHRIFKVYNPGWRRKDFEDYRKELKRQMSEPKMVKKDIPHELRNKIRSDGNELYRYHGTTVKCKLGRPAEKVVDGAEGQEALSLCSDTECSLCRILETGFTKEKCRINSFQRYGKGIYCSGSSSKASAYVKCNVLVEKQQNFNCFSICCGCLGSSDHSSSEVNQYKVMMVCRVLAGRPYHTTRNLQHLKGPPDGFHSVQGDPGEKLNYDELVIYNDCAILPAYIILYTSSD</sequence>
<organism evidence="3 4">
    <name type="scientific">Adiantum capillus-veneris</name>
    <name type="common">Maidenhair fern</name>
    <dbReference type="NCBI Taxonomy" id="13818"/>
    <lineage>
        <taxon>Eukaryota</taxon>
        <taxon>Viridiplantae</taxon>
        <taxon>Streptophyta</taxon>
        <taxon>Embryophyta</taxon>
        <taxon>Tracheophyta</taxon>
        <taxon>Polypodiopsida</taxon>
        <taxon>Polypodiidae</taxon>
        <taxon>Polypodiales</taxon>
        <taxon>Pteridineae</taxon>
        <taxon>Pteridaceae</taxon>
        <taxon>Vittarioideae</taxon>
        <taxon>Adiantum</taxon>
    </lineage>
</organism>
<keyword evidence="1" id="KW-0479">Metal-binding</keyword>
<evidence type="ECO:0000256" key="1">
    <source>
        <dbReference type="PROSITE-ProRule" id="PRU00042"/>
    </source>
</evidence>
<dbReference type="EMBL" id="JABFUD020000020">
    <property type="protein sequence ID" value="KAI5064602.1"/>
    <property type="molecule type" value="Genomic_DNA"/>
</dbReference>
<dbReference type="Pfam" id="PF00644">
    <property type="entry name" value="PARP"/>
    <property type="match status" value="1"/>
</dbReference>
<dbReference type="InterPro" id="IPR012317">
    <property type="entry name" value="Poly(ADP-ribose)pol_cat_dom"/>
</dbReference>
<dbReference type="Proteomes" id="UP000886520">
    <property type="component" value="Chromosome 20"/>
</dbReference>
<reference evidence="3" key="1">
    <citation type="submission" date="2021-01" db="EMBL/GenBank/DDBJ databases">
        <title>Adiantum capillus-veneris genome.</title>
        <authorList>
            <person name="Fang Y."/>
            <person name="Liao Q."/>
        </authorList>
    </citation>
    <scope>NUCLEOTIDE SEQUENCE</scope>
    <source>
        <strain evidence="3">H3</strain>
        <tissue evidence="3">Leaf</tissue>
    </source>
</reference>
<proteinExistence type="predicted"/>
<dbReference type="GO" id="GO:0008270">
    <property type="term" value="F:zinc ion binding"/>
    <property type="evidence" value="ECO:0007669"/>
    <property type="project" value="UniProtKB-KW"/>
</dbReference>
<gene>
    <name evidence="3" type="ORF">GOP47_0021272</name>
</gene>
<dbReference type="SUPFAM" id="SSF56399">
    <property type="entry name" value="ADP-ribosylation"/>
    <property type="match status" value="1"/>
</dbReference>
<accession>A0A9D4UBK5</accession>
<evidence type="ECO:0000259" key="2">
    <source>
        <dbReference type="PROSITE" id="PS50157"/>
    </source>
</evidence>
<dbReference type="Gene3D" id="3.90.228.10">
    <property type="match status" value="1"/>
</dbReference>
<dbReference type="PROSITE" id="PS50157">
    <property type="entry name" value="ZINC_FINGER_C2H2_2"/>
    <property type="match status" value="2"/>
</dbReference>
<feature type="domain" description="C2H2-type" evidence="2">
    <location>
        <begin position="116"/>
        <end position="142"/>
    </location>
</feature>
<dbReference type="PANTHER" id="PTHR31681:SF3">
    <property type="entry name" value="OS04G0690100 PROTEIN"/>
    <property type="match status" value="1"/>
</dbReference>
<dbReference type="AlphaFoldDB" id="A0A9D4UBK5"/>
<keyword evidence="1" id="KW-0862">Zinc</keyword>
<keyword evidence="4" id="KW-1185">Reference proteome</keyword>
<dbReference type="InterPro" id="IPR013087">
    <property type="entry name" value="Znf_C2H2_type"/>
</dbReference>
<name>A0A9D4UBK5_ADICA</name>
<evidence type="ECO:0000313" key="3">
    <source>
        <dbReference type="EMBL" id="KAI5064602.1"/>
    </source>
</evidence>
<comment type="caution">
    <text evidence="3">The sequence shown here is derived from an EMBL/GenBank/DDBJ whole genome shotgun (WGS) entry which is preliminary data.</text>
</comment>
<dbReference type="Gene3D" id="3.30.160.60">
    <property type="entry name" value="Classic Zinc Finger"/>
    <property type="match status" value="1"/>
</dbReference>
<dbReference type="PROSITE" id="PS00028">
    <property type="entry name" value="ZINC_FINGER_C2H2_1"/>
    <property type="match status" value="2"/>
</dbReference>
<dbReference type="OrthoDB" id="1894031at2759"/>